<accession>A0A844Y7G6</accession>
<evidence type="ECO:0000313" key="1">
    <source>
        <dbReference type="EMBL" id="MXO54580.1"/>
    </source>
</evidence>
<reference evidence="1 2" key="1">
    <citation type="submission" date="2019-12" db="EMBL/GenBank/DDBJ databases">
        <title>Genomic-based taxomic classification of the family Erythrobacteraceae.</title>
        <authorList>
            <person name="Xu L."/>
        </authorList>
    </citation>
    <scope>NUCLEOTIDE SEQUENCE [LARGE SCALE GENOMIC DNA]</scope>
    <source>
        <strain evidence="1 2">JCM 17468</strain>
    </source>
</reference>
<comment type="caution">
    <text evidence="1">The sequence shown here is derived from an EMBL/GenBank/DDBJ whole genome shotgun (WGS) entry which is preliminary data.</text>
</comment>
<dbReference type="InterPro" id="IPR021251">
    <property type="entry name" value="DUF2793"/>
</dbReference>
<dbReference type="AlphaFoldDB" id="A0A844Y7G6"/>
<evidence type="ECO:0000313" key="2">
    <source>
        <dbReference type="Proteomes" id="UP000430272"/>
    </source>
</evidence>
<dbReference type="Pfam" id="PF10983">
    <property type="entry name" value="DUF2793"/>
    <property type="match status" value="1"/>
</dbReference>
<name>A0A844Y7G6_9SPHN</name>
<protein>
    <submittedName>
        <fullName evidence="1">DUF2793 domain-containing protein</fullName>
    </submittedName>
</protein>
<sequence>MTDPIALDARTPRHSLPLLYPGQAQKEVFVNEALARLDAVAQPVVLARRTAPPTSHSAGDTYLVVGPASGEWSGQEDRLAISQETHWVFQSPFEGMRIYDREQAAMRLWRDGWSDPQSVPDPAGGANIDTEARGAIATLLLCLRSLGILPAN</sequence>
<organism evidence="1 2">
    <name type="scientific">Qipengyuania pelagi</name>
    <dbReference type="NCBI Taxonomy" id="994320"/>
    <lineage>
        <taxon>Bacteria</taxon>
        <taxon>Pseudomonadati</taxon>
        <taxon>Pseudomonadota</taxon>
        <taxon>Alphaproteobacteria</taxon>
        <taxon>Sphingomonadales</taxon>
        <taxon>Erythrobacteraceae</taxon>
        <taxon>Qipengyuania</taxon>
    </lineage>
</organism>
<dbReference type="RefSeq" id="WP_160661487.1">
    <property type="nucleotide sequence ID" value="NZ_BAABDV010000001.1"/>
</dbReference>
<gene>
    <name evidence="1" type="ORF">GRI47_11270</name>
</gene>
<keyword evidence="2" id="KW-1185">Reference proteome</keyword>
<proteinExistence type="predicted"/>
<dbReference type="Proteomes" id="UP000430272">
    <property type="component" value="Unassembled WGS sequence"/>
</dbReference>
<dbReference type="OrthoDB" id="564699at2"/>
<dbReference type="EMBL" id="WTYD01000002">
    <property type="protein sequence ID" value="MXO54580.1"/>
    <property type="molecule type" value="Genomic_DNA"/>
</dbReference>